<name>A0A3M7PU33_BRAPC</name>
<dbReference type="EMBL" id="REGN01008834">
    <property type="protein sequence ID" value="RNA02580.1"/>
    <property type="molecule type" value="Genomic_DNA"/>
</dbReference>
<accession>A0A3M7PU33</accession>
<dbReference type="Proteomes" id="UP000276133">
    <property type="component" value="Unassembled WGS sequence"/>
</dbReference>
<protein>
    <submittedName>
        <fullName evidence="1">Uncharacterized protein</fullName>
    </submittedName>
</protein>
<keyword evidence="2" id="KW-1185">Reference proteome</keyword>
<proteinExistence type="predicted"/>
<dbReference type="AlphaFoldDB" id="A0A3M7PU33"/>
<gene>
    <name evidence="1" type="ORF">BpHYR1_031806</name>
</gene>
<evidence type="ECO:0000313" key="2">
    <source>
        <dbReference type="Proteomes" id="UP000276133"/>
    </source>
</evidence>
<organism evidence="1 2">
    <name type="scientific">Brachionus plicatilis</name>
    <name type="common">Marine rotifer</name>
    <name type="synonym">Brachionus muelleri</name>
    <dbReference type="NCBI Taxonomy" id="10195"/>
    <lineage>
        <taxon>Eukaryota</taxon>
        <taxon>Metazoa</taxon>
        <taxon>Spiralia</taxon>
        <taxon>Gnathifera</taxon>
        <taxon>Rotifera</taxon>
        <taxon>Eurotatoria</taxon>
        <taxon>Monogononta</taxon>
        <taxon>Pseudotrocha</taxon>
        <taxon>Ploima</taxon>
        <taxon>Brachionidae</taxon>
        <taxon>Brachionus</taxon>
    </lineage>
</organism>
<comment type="caution">
    <text evidence="1">The sequence shown here is derived from an EMBL/GenBank/DDBJ whole genome shotgun (WGS) entry which is preliminary data.</text>
</comment>
<sequence length="61" mass="7201">MFINLKKNKINLKKLFFYFSCSPNRFHLRTGFPLKRFQTGFHESVSHHYTLTMALDSGCTT</sequence>
<reference evidence="1 2" key="1">
    <citation type="journal article" date="2018" name="Sci. Rep.">
        <title>Genomic signatures of local adaptation to the degree of environmental predictability in rotifers.</title>
        <authorList>
            <person name="Franch-Gras L."/>
            <person name="Hahn C."/>
            <person name="Garcia-Roger E.M."/>
            <person name="Carmona M.J."/>
            <person name="Serra M."/>
            <person name="Gomez A."/>
        </authorList>
    </citation>
    <scope>NUCLEOTIDE SEQUENCE [LARGE SCALE GENOMIC DNA]</scope>
    <source>
        <strain evidence="1">HYR1</strain>
    </source>
</reference>
<evidence type="ECO:0000313" key="1">
    <source>
        <dbReference type="EMBL" id="RNA02580.1"/>
    </source>
</evidence>